<sequence length="159" mass="17708">MDIDVEKKDTCIESQEHVETSSTNLISSPLSESKVQSPLKKLSPKAKALKKAYTNARSKILKKSFEISSSRSLEHHETTTVDTVVTIAFTVVRIETTSKTDGSSSARLMISDGPASSDRATLLFVPSRRGQLKRCIEETNSSFGFWKKGFWNFGDRECQ</sequence>
<keyword evidence="3" id="KW-1185">Reference proteome</keyword>
<name>A0A9D4Z799_ADICA</name>
<dbReference type="EMBL" id="JABFUD020000019">
    <property type="protein sequence ID" value="KAI5064973.1"/>
    <property type="molecule type" value="Genomic_DNA"/>
</dbReference>
<organism evidence="2 3">
    <name type="scientific">Adiantum capillus-veneris</name>
    <name type="common">Maidenhair fern</name>
    <dbReference type="NCBI Taxonomy" id="13818"/>
    <lineage>
        <taxon>Eukaryota</taxon>
        <taxon>Viridiplantae</taxon>
        <taxon>Streptophyta</taxon>
        <taxon>Embryophyta</taxon>
        <taxon>Tracheophyta</taxon>
        <taxon>Polypodiopsida</taxon>
        <taxon>Polypodiidae</taxon>
        <taxon>Polypodiales</taxon>
        <taxon>Pteridineae</taxon>
        <taxon>Pteridaceae</taxon>
        <taxon>Vittarioideae</taxon>
        <taxon>Adiantum</taxon>
    </lineage>
</organism>
<evidence type="ECO:0000313" key="2">
    <source>
        <dbReference type="EMBL" id="KAI5064973.1"/>
    </source>
</evidence>
<reference evidence="2" key="1">
    <citation type="submission" date="2021-01" db="EMBL/GenBank/DDBJ databases">
        <title>Adiantum capillus-veneris genome.</title>
        <authorList>
            <person name="Fang Y."/>
            <person name="Liao Q."/>
        </authorList>
    </citation>
    <scope>NUCLEOTIDE SEQUENCE</scope>
    <source>
        <strain evidence="2">H3</strain>
        <tissue evidence="2">Leaf</tissue>
    </source>
</reference>
<gene>
    <name evidence="2" type="ORF">GOP47_0019668</name>
</gene>
<dbReference type="AlphaFoldDB" id="A0A9D4Z799"/>
<proteinExistence type="predicted"/>
<feature type="region of interest" description="Disordered" evidence="1">
    <location>
        <begin position="1"/>
        <end position="29"/>
    </location>
</feature>
<comment type="caution">
    <text evidence="2">The sequence shown here is derived from an EMBL/GenBank/DDBJ whole genome shotgun (WGS) entry which is preliminary data.</text>
</comment>
<evidence type="ECO:0000256" key="1">
    <source>
        <dbReference type="SAM" id="MobiDB-lite"/>
    </source>
</evidence>
<feature type="compositionally biased region" description="Polar residues" evidence="1">
    <location>
        <begin position="20"/>
        <end position="29"/>
    </location>
</feature>
<dbReference type="Proteomes" id="UP000886520">
    <property type="component" value="Chromosome 19"/>
</dbReference>
<protein>
    <submittedName>
        <fullName evidence="2">Uncharacterized protein</fullName>
    </submittedName>
</protein>
<evidence type="ECO:0000313" key="3">
    <source>
        <dbReference type="Proteomes" id="UP000886520"/>
    </source>
</evidence>
<feature type="compositionally biased region" description="Basic and acidic residues" evidence="1">
    <location>
        <begin position="1"/>
        <end position="19"/>
    </location>
</feature>
<accession>A0A9D4Z799</accession>